<dbReference type="GO" id="GO:0005783">
    <property type="term" value="C:endoplasmic reticulum"/>
    <property type="evidence" value="ECO:0007669"/>
    <property type="project" value="TreeGrafter"/>
</dbReference>
<evidence type="ECO:0000256" key="12">
    <source>
        <dbReference type="SAM" id="MobiDB-lite"/>
    </source>
</evidence>
<reference evidence="16" key="1">
    <citation type="submission" date="2020-08" db="EMBL/GenBank/DDBJ databases">
        <title>Plant Genome Project.</title>
        <authorList>
            <person name="Zhang R.-G."/>
        </authorList>
    </citation>
    <scope>NUCLEOTIDE SEQUENCE</scope>
    <source>
        <strain evidence="16">WSP0</strain>
        <tissue evidence="16">Leaf</tissue>
    </source>
</reference>
<dbReference type="InterPro" id="IPR031468">
    <property type="entry name" value="SMP_LBD"/>
</dbReference>
<evidence type="ECO:0000256" key="4">
    <source>
        <dbReference type="ARBA" id="ARBA00022692"/>
    </source>
</evidence>
<evidence type="ECO:0000256" key="2">
    <source>
        <dbReference type="ARBA" id="ARBA00006996"/>
    </source>
</evidence>
<organism evidence="16 17">
    <name type="scientific">Rhododendron griersonianum</name>
    <dbReference type="NCBI Taxonomy" id="479676"/>
    <lineage>
        <taxon>Eukaryota</taxon>
        <taxon>Viridiplantae</taxon>
        <taxon>Streptophyta</taxon>
        <taxon>Embryophyta</taxon>
        <taxon>Tracheophyta</taxon>
        <taxon>Spermatophyta</taxon>
        <taxon>Magnoliopsida</taxon>
        <taxon>eudicotyledons</taxon>
        <taxon>Gunneridae</taxon>
        <taxon>Pentapetalae</taxon>
        <taxon>asterids</taxon>
        <taxon>Ericales</taxon>
        <taxon>Ericaceae</taxon>
        <taxon>Ericoideae</taxon>
        <taxon>Rhodoreae</taxon>
        <taxon>Rhododendron</taxon>
    </lineage>
</organism>
<dbReference type="PANTHER" id="PTHR10774">
    <property type="entry name" value="EXTENDED SYNAPTOTAGMIN-RELATED"/>
    <property type="match status" value="1"/>
</dbReference>
<proteinExistence type="inferred from homology"/>
<dbReference type="InterPro" id="IPR035892">
    <property type="entry name" value="C2_domain_sf"/>
</dbReference>
<keyword evidence="8 13" id="KW-1133">Transmembrane helix</keyword>
<dbReference type="InterPro" id="IPR039010">
    <property type="entry name" value="Synaptotagmin_SMP"/>
</dbReference>
<dbReference type="GO" id="GO:0008289">
    <property type="term" value="F:lipid binding"/>
    <property type="evidence" value="ECO:0007669"/>
    <property type="project" value="UniProtKB-KW"/>
</dbReference>
<dbReference type="FunFam" id="2.60.40.150:FF:000066">
    <property type="entry name" value="Extended synaptotagmin-2"/>
    <property type="match status" value="1"/>
</dbReference>
<keyword evidence="5" id="KW-0479">Metal-binding</keyword>
<evidence type="ECO:0008006" key="18">
    <source>
        <dbReference type="Google" id="ProtNLM"/>
    </source>
</evidence>
<sequence length="589" mass="67027">MGFVSTIMGFFGFGVGISIGLVIGYYLFIYFQPSDVKDPYIRPLVEQDSETLQRLLPEIPSWVKNPDYDRIDWLNKFIETMWPYLDKAICKTAKTIAKPIIAEQIPKYKIESVEFEALTLGSLPPTFQGMKVYTTEEKELIMEPSMKWAGNPNITIAAKAFGLRATVQVLECSSLVVDLQVFACPRITLKPLVPSFPCFAKILVSLMEKVRGTDQCLLWLIASQFRIFCFIIRASVVVLHISLFLFGGPSSQPHVDFGLKVLGADAMSIPGLYRVVQELIKDQVANMYLWPKTLEVPIMDPAKAMQRPVGILNVKVLRAMKLKKKDLMGASDPYVKLKLTEDKLPSKKTTVKHKNLNPEWNEEFNIVVKDPQSQALEINVYDWEQVGKHDKMGLNVLPLKELAPEEPKVVTLDLLKNMDPNDVQNEKLRGQIVLELMYKPFTDDEMPNQSEEPNEVQKAPDGTPDGGGLLVVIVHEAQDVEGKHHTNPQVRLLFRGEERRTKPVKKNRDPRWEEEFQFMLEEPPTNDRIHVEVVSTSSRMGLLHPKEALGFVDISLSDVVSNKRINERYHLIDSKNGRVQIEMQWRTSS</sequence>
<feature type="domain" description="C2" evidence="14">
    <location>
        <begin position="452"/>
        <end position="569"/>
    </location>
</feature>
<evidence type="ECO:0000256" key="9">
    <source>
        <dbReference type="ARBA" id="ARBA00023055"/>
    </source>
</evidence>
<dbReference type="Pfam" id="PF17047">
    <property type="entry name" value="SMP_LBD"/>
    <property type="match status" value="1"/>
</dbReference>
<evidence type="ECO:0000256" key="11">
    <source>
        <dbReference type="ARBA" id="ARBA00023136"/>
    </source>
</evidence>
<keyword evidence="11 13" id="KW-0472">Membrane</keyword>
<dbReference type="EMBL" id="JACTNZ010000007">
    <property type="protein sequence ID" value="KAG5542456.1"/>
    <property type="molecule type" value="Genomic_DNA"/>
</dbReference>
<comment type="caution">
    <text evidence="16">The sequence shown here is derived from an EMBL/GenBank/DDBJ whole genome shotgun (WGS) entry which is preliminary data.</text>
</comment>
<name>A0AAV6JMQ0_9ERIC</name>
<feature type="domain" description="C2" evidence="14">
    <location>
        <begin position="290"/>
        <end position="412"/>
    </location>
</feature>
<dbReference type="GO" id="GO:0006869">
    <property type="term" value="P:lipid transport"/>
    <property type="evidence" value="ECO:0007669"/>
    <property type="project" value="UniProtKB-KW"/>
</dbReference>
<evidence type="ECO:0000256" key="6">
    <source>
        <dbReference type="ARBA" id="ARBA00022737"/>
    </source>
</evidence>
<comment type="similarity">
    <text evidence="2">Belongs to the synaptotagmin family.</text>
</comment>
<evidence type="ECO:0000256" key="1">
    <source>
        <dbReference type="ARBA" id="ARBA00004167"/>
    </source>
</evidence>
<dbReference type="Pfam" id="PF00168">
    <property type="entry name" value="C2"/>
    <property type="match status" value="2"/>
</dbReference>
<dbReference type="PRINTS" id="PR00360">
    <property type="entry name" value="C2DOMAIN"/>
</dbReference>
<keyword evidence="9" id="KW-0445">Lipid transport</keyword>
<dbReference type="PROSITE" id="PS50004">
    <property type="entry name" value="C2"/>
    <property type="match status" value="2"/>
</dbReference>
<accession>A0AAV6JMQ0</accession>
<dbReference type="GO" id="GO:0046872">
    <property type="term" value="F:metal ion binding"/>
    <property type="evidence" value="ECO:0007669"/>
    <property type="project" value="UniProtKB-KW"/>
</dbReference>
<dbReference type="CDD" id="cd21677">
    <property type="entry name" value="SMP_SYT"/>
    <property type="match status" value="1"/>
</dbReference>
<dbReference type="InterPro" id="IPR045050">
    <property type="entry name" value="Synaptotagmin_plant"/>
</dbReference>
<dbReference type="FunFam" id="2.60.40.150:FF:000102">
    <property type="entry name" value="Synaptotagmin-2 isoform A"/>
    <property type="match status" value="1"/>
</dbReference>
<evidence type="ECO:0000256" key="13">
    <source>
        <dbReference type="SAM" id="Phobius"/>
    </source>
</evidence>
<evidence type="ECO:0000313" key="17">
    <source>
        <dbReference type="Proteomes" id="UP000823749"/>
    </source>
</evidence>
<dbReference type="AlphaFoldDB" id="A0AAV6JMQ0"/>
<gene>
    <name evidence="16" type="ORF">RHGRI_022106</name>
</gene>
<keyword evidence="3" id="KW-0813">Transport</keyword>
<feature type="domain" description="SMP-LTD" evidence="15">
    <location>
        <begin position="67"/>
        <end position="299"/>
    </location>
</feature>
<evidence type="ECO:0000313" key="16">
    <source>
        <dbReference type="EMBL" id="KAG5542456.1"/>
    </source>
</evidence>
<keyword evidence="4 13" id="KW-0812">Transmembrane</keyword>
<feature type="region of interest" description="Disordered" evidence="12">
    <location>
        <begin position="443"/>
        <end position="465"/>
    </location>
</feature>
<comment type="subcellular location">
    <subcellularLocation>
        <location evidence="1">Membrane</location>
        <topology evidence="1">Single-pass membrane protein</topology>
    </subcellularLocation>
</comment>
<evidence type="ECO:0000256" key="7">
    <source>
        <dbReference type="ARBA" id="ARBA00022837"/>
    </source>
</evidence>
<evidence type="ECO:0000259" key="14">
    <source>
        <dbReference type="PROSITE" id="PS50004"/>
    </source>
</evidence>
<keyword evidence="17" id="KW-1185">Reference proteome</keyword>
<dbReference type="PANTHER" id="PTHR10774:SF188">
    <property type="entry name" value="SYNAPTOTAGMIN-2"/>
    <property type="match status" value="1"/>
</dbReference>
<dbReference type="Gene3D" id="2.60.40.150">
    <property type="entry name" value="C2 domain"/>
    <property type="match status" value="2"/>
</dbReference>
<evidence type="ECO:0000256" key="3">
    <source>
        <dbReference type="ARBA" id="ARBA00022448"/>
    </source>
</evidence>
<dbReference type="Proteomes" id="UP000823749">
    <property type="component" value="Chromosome 7"/>
</dbReference>
<feature type="transmembrane region" description="Helical" evidence="13">
    <location>
        <begin position="6"/>
        <end position="28"/>
    </location>
</feature>
<keyword evidence="10" id="KW-0446">Lipid-binding</keyword>
<dbReference type="SMART" id="SM00239">
    <property type="entry name" value="C2"/>
    <property type="match status" value="2"/>
</dbReference>
<keyword evidence="7" id="KW-0106">Calcium</keyword>
<dbReference type="GO" id="GO:0016020">
    <property type="term" value="C:membrane"/>
    <property type="evidence" value="ECO:0007669"/>
    <property type="project" value="UniProtKB-SubCell"/>
</dbReference>
<dbReference type="SUPFAM" id="SSF49562">
    <property type="entry name" value="C2 domain (Calcium/lipid-binding domain, CaLB)"/>
    <property type="match status" value="2"/>
</dbReference>
<dbReference type="InterPro" id="IPR000008">
    <property type="entry name" value="C2_dom"/>
</dbReference>
<keyword evidence="6" id="KW-0677">Repeat</keyword>
<evidence type="ECO:0000256" key="8">
    <source>
        <dbReference type="ARBA" id="ARBA00022989"/>
    </source>
</evidence>
<evidence type="ECO:0000256" key="5">
    <source>
        <dbReference type="ARBA" id="ARBA00022723"/>
    </source>
</evidence>
<dbReference type="PROSITE" id="PS51847">
    <property type="entry name" value="SMP"/>
    <property type="match status" value="1"/>
</dbReference>
<evidence type="ECO:0000259" key="15">
    <source>
        <dbReference type="PROSITE" id="PS51847"/>
    </source>
</evidence>
<evidence type="ECO:0000256" key="10">
    <source>
        <dbReference type="ARBA" id="ARBA00023121"/>
    </source>
</evidence>
<protein>
    <recommendedName>
        <fullName evidence="18">Synaptotagmin-2</fullName>
    </recommendedName>
</protein>
<dbReference type="CDD" id="cd00030">
    <property type="entry name" value="C2"/>
    <property type="match status" value="1"/>
</dbReference>